<organism evidence="1 2">
    <name type="scientific">Sporolactobacillus inulinus</name>
    <dbReference type="NCBI Taxonomy" id="2078"/>
    <lineage>
        <taxon>Bacteria</taxon>
        <taxon>Bacillati</taxon>
        <taxon>Bacillota</taxon>
        <taxon>Bacilli</taxon>
        <taxon>Bacillales</taxon>
        <taxon>Sporolactobacillaceae</taxon>
        <taxon>Sporolactobacillus</taxon>
    </lineage>
</organism>
<dbReference type="Gene3D" id="4.10.280.10">
    <property type="entry name" value="Helix-loop-helix DNA-binding domain"/>
    <property type="match status" value="1"/>
</dbReference>
<protein>
    <recommendedName>
        <fullName evidence="3">Stage 0 sporulation regulatory protein</fullName>
    </recommendedName>
</protein>
<sequence length="72" mass="8247">MPMSGYPEICASQEISGIYSEKIEEKRQKLLDTAKEYGTFSKQTLKVSQELDQLIIEIQEKYSPSRERGAAF</sequence>
<gene>
    <name evidence="1" type="ORF">NBRC111894_4420</name>
</gene>
<dbReference type="Pfam" id="PF09388">
    <property type="entry name" value="SpoOE-like"/>
    <property type="match status" value="1"/>
</dbReference>
<evidence type="ECO:0008006" key="3">
    <source>
        <dbReference type="Google" id="ProtNLM"/>
    </source>
</evidence>
<dbReference type="EMBL" id="BEXB01000066">
    <property type="protein sequence ID" value="GAY78866.1"/>
    <property type="molecule type" value="Genomic_DNA"/>
</dbReference>
<evidence type="ECO:0000313" key="1">
    <source>
        <dbReference type="EMBL" id="GAY78866.1"/>
    </source>
</evidence>
<dbReference type="GO" id="GO:0043937">
    <property type="term" value="P:regulation of sporulation"/>
    <property type="evidence" value="ECO:0007669"/>
    <property type="project" value="InterPro"/>
</dbReference>
<dbReference type="SUPFAM" id="SSF140500">
    <property type="entry name" value="BAS1536-like"/>
    <property type="match status" value="1"/>
</dbReference>
<proteinExistence type="predicted"/>
<dbReference type="InterPro" id="IPR037208">
    <property type="entry name" value="Spo0E-like_sf"/>
</dbReference>
<dbReference type="InterPro" id="IPR018540">
    <property type="entry name" value="Spo0E-like"/>
</dbReference>
<accession>A0A4Y1ZI29</accession>
<evidence type="ECO:0000313" key="2">
    <source>
        <dbReference type="Proteomes" id="UP000319716"/>
    </source>
</evidence>
<reference evidence="1 2" key="1">
    <citation type="submission" date="2017-11" db="EMBL/GenBank/DDBJ databases">
        <title>Draft Genome Sequence of Sporolactobacillus inulinus NBRC 111894 Isolated from Koso, a Japanese Sugar-Vegetable Fermented Beverage.</title>
        <authorList>
            <person name="Chiou T.Y."/>
            <person name="Oshima K."/>
            <person name="Suda W."/>
            <person name="Hattori M."/>
            <person name="Takahashi T."/>
        </authorList>
    </citation>
    <scope>NUCLEOTIDE SEQUENCE [LARGE SCALE GENOMIC DNA]</scope>
    <source>
        <strain evidence="1 2">NBRC111894</strain>
    </source>
</reference>
<name>A0A4Y1ZI29_9BACL</name>
<dbReference type="GO" id="GO:0046983">
    <property type="term" value="F:protein dimerization activity"/>
    <property type="evidence" value="ECO:0007669"/>
    <property type="project" value="InterPro"/>
</dbReference>
<comment type="caution">
    <text evidence="1">The sequence shown here is derived from an EMBL/GenBank/DDBJ whole genome shotgun (WGS) entry which is preliminary data.</text>
</comment>
<dbReference type="AlphaFoldDB" id="A0A4Y1ZI29"/>
<dbReference type="Proteomes" id="UP000319716">
    <property type="component" value="Unassembled WGS sequence"/>
</dbReference>
<dbReference type="InterPro" id="IPR036638">
    <property type="entry name" value="HLH_DNA-bd_sf"/>
</dbReference>